<protein>
    <recommendedName>
        <fullName evidence="2">NADP-dependent oxidoreductase domain-containing protein</fullName>
    </recommendedName>
</protein>
<dbReference type="PROSITE" id="PS00063">
    <property type="entry name" value="ALDOKETO_REDUCTASE_3"/>
    <property type="match status" value="1"/>
</dbReference>
<dbReference type="SUPFAM" id="SSF51430">
    <property type="entry name" value="NAD(P)-linked oxidoreductase"/>
    <property type="match status" value="1"/>
</dbReference>
<keyword evidence="4" id="KW-1185">Reference proteome</keyword>
<proteinExistence type="predicted"/>
<dbReference type="PRINTS" id="PR00069">
    <property type="entry name" value="ALDKETRDTASE"/>
</dbReference>
<dbReference type="Gene3D" id="3.20.20.100">
    <property type="entry name" value="NADP-dependent oxidoreductase domain"/>
    <property type="match status" value="1"/>
</dbReference>
<dbReference type="InterPro" id="IPR018170">
    <property type="entry name" value="Aldo/ket_reductase_CS"/>
</dbReference>
<reference evidence="3 4" key="1">
    <citation type="submission" date="2024-02" db="EMBL/GenBank/DDBJ databases">
        <title>De novo assembly and annotation of 12 fungi associated with fruit tree decline syndrome in Ontario, Canada.</title>
        <authorList>
            <person name="Sulman M."/>
            <person name="Ellouze W."/>
            <person name="Ilyukhin E."/>
        </authorList>
    </citation>
    <scope>NUCLEOTIDE SEQUENCE [LARGE SCALE GENOMIC DNA]</scope>
    <source>
        <strain evidence="3 4">FDS-637</strain>
    </source>
</reference>
<dbReference type="PROSITE" id="PS00062">
    <property type="entry name" value="ALDOKETO_REDUCTASE_2"/>
    <property type="match status" value="1"/>
</dbReference>
<dbReference type="InterPro" id="IPR036812">
    <property type="entry name" value="NAD(P)_OxRdtase_dom_sf"/>
</dbReference>
<keyword evidence="1" id="KW-0560">Oxidoreductase</keyword>
<feature type="domain" description="NADP-dependent oxidoreductase" evidence="2">
    <location>
        <begin position="18"/>
        <end position="288"/>
    </location>
</feature>
<sequence>MPLPTHFTLNTGAKIPAVGFGTWQAAPHEVEKAVEIALREGEVETRVRRGHIDCAAIYRNETEVGAGIRQSGVPRDQIFITGKLWNTKHRPGDVEAALDKTLADLGTDYVDLYLMHWPCAFAPGDKWFPLDHRGVFALDDVDPAETYKAMEKLLRTGKAKAIGVSNFNIRRLDDLLAKTTVVPAANQIEAHPYLQQHELTAYCKDKGILIEAYSPLGNNQTGEPRTVDDPKVHDIAKTLGVDPGVLLASWGVQRGTVVLPKSVTPHRIASNLKVKELPDESFQGLNALERHKRFNFPGLRWGYDIFEEVGDAEKVKKSAESFGEENKTKFTV</sequence>
<evidence type="ECO:0000313" key="4">
    <source>
        <dbReference type="Proteomes" id="UP001430584"/>
    </source>
</evidence>
<dbReference type="RefSeq" id="XP_066633165.1">
    <property type="nucleotide sequence ID" value="XM_066777323.1"/>
</dbReference>
<dbReference type="PIRSF" id="PIRSF000097">
    <property type="entry name" value="AKR"/>
    <property type="match status" value="1"/>
</dbReference>
<dbReference type="Proteomes" id="UP001430584">
    <property type="component" value="Unassembled WGS sequence"/>
</dbReference>
<dbReference type="InterPro" id="IPR020471">
    <property type="entry name" value="AKR"/>
</dbReference>
<gene>
    <name evidence="3" type="ORF">SLS55_005882</name>
</gene>
<name>A0ABR3CKC9_9PEZI</name>
<comment type="caution">
    <text evidence="3">The sequence shown here is derived from an EMBL/GenBank/DDBJ whole genome shotgun (WGS) entry which is preliminary data.</text>
</comment>
<dbReference type="EMBL" id="JAJVCZ030000005">
    <property type="protein sequence ID" value="KAL0260136.1"/>
    <property type="molecule type" value="Genomic_DNA"/>
</dbReference>
<dbReference type="Pfam" id="PF00248">
    <property type="entry name" value="Aldo_ket_red"/>
    <property type="match status" value="1"/>
</dbReference>
<accession>A0ABR3CKC9</accession>
<dbReference type="PANTHER" id="PTHR11732">
    <property type="entry name" value="ALDO/KETO REDUCTASE"/>
    <property type="match status" value="1"/>
</dbReference>
<dbReference type="GeneID" id="92009967"/>
<dbReference type="InterPro" id="IPR023210">
    <property type="entry name" value="NADP_OxRdtase_dom"/>
</dbReference>
<evidence type="ECO:0000313" key="3">
    <source>
        <dbReference type="EMBL" id="KAL0260136.1"/>
    </source>
</evidence>
<organism evidence="3 4">
    <name type="scientific">Diplodia seriata</name>
    <dbReference type="NCBI Taxonomy" id="420778"/>
    <lineage>
        <taxon>Eukaryota</taxon>
        <taxon>Fungi</taxon>
        <taxon>Dikarya</taxon>
        <taxon>Ascomycota</taxon>
        <taxon>Pezizomycotina</taxon>
        <taxon>Dothideomycetes</taxon>
        <taxon>Dothideomycetes incertae sedis</taxon>
        <taxon>Botryosphaeriales</taxon>
        <taxon>Botryosphaeriaceae</taxon>
        <taxon>Diplodia</taxon>
    </lineage>
</organism>
<evidence type="ECO:0000256" key="1">
    <source>
        <dbReference type="ARBA" id="ARBA00023002"/>
    </source>
</evidence>
<evidence type="ECO:0000259" key="2">
    <source>
        <dbReference type="Pfam" id="PF00248"/>
    </source>
</evidence>